<feature type="domain" description="4Fe-4S ferredoxin-type" evidence="5">
    <location>
        <begin position="3"/>
        <end position="32"/>
    </location>
</feature>
<dbReference type="Pfam" id="PF00037">
    <property type="entry name" value="Fer4"/>
    <property type="match status" value="1"/>
</dbReference>
<dbReference type="GO" id="GO:0051539">
    <property type="term" value="F:4 iron, 4 sulfur cluster binding"/>
    <property type="evidence" value="ECO:0007669"/>
    <property type="project" value="UniProtKB-KW"/>
</dbReference>
<dbReference type="RefSeq" id="WP_158117570.1">
    <property type="nucleotide sequence ID" value="NZ_WSGM01000131.1"/>
</dbReference>
<evidence type="ECO:0000256" key="1">
    <source>
        <dbReference type="ARBA" id="ARBA00022485"/>
    </source>
</evidence>
<feature type="domain" description="4Fe-4S ferredoxin-type" evidence="5">
    <location>
        <begin position="150"/>
        <end position="178"/>
    </location>
</feature>
<evidence type="ECO:0000313" key="6">
    <source>
        <dbReference type="EMBL" id="KAE9725980.1"/>
    </source>
</evidence>
<dbReference type="InterPro" id="IPR017900">
    <property type="entry name" value="4Fe4S_Fe_S_CS"/>
</dbReference>
<dbReference type="PROSITE" id="PS00198">
    <property type="entry name" value="4FE4S_FER_1"/>
    <property type="match status" value="2"/>
</dbReference>
<reference evidence="6 7" key="1">
    <citation type="submission" date="2019-10" db="EMBL/GenBank/DDBJ databases">
        <title>Antimicrobial-resistant enteric bacteria are widely distributed amongst people, animals and the environment in northern Tanzania.</title>
        <authorList>
            <person name="Subbiah M."/>
            <person name="Call D.R."/>
        </authorList>
    </citation>
    <scope>NUCLEOTIDE SEQUENCE [LARGE SCALE GENOMIC DNA]</scope>
    <source>
        <strain evidence="6 7">TzEc067</strain>
    </source>
</reference>
<evidence type="ECO:0000313" key="7">
    <source>
        <dbReference type="Proteomes" id="UP000437875"/>
    </source>
</evidence>
<dbReference type="EMBL" id="WSGM01000131">
    <property type="protein sequence ID" value="KAE9725980.1"/>
    <property type="molecule type" value="Genomic_DNA"/>
</dbReference>
<feature type="non-terminal residue" evidence="6">
    <location>
        <position position="1"/>
    </location>
</feature>
<organism evidence="6 7">
    <name type="scientific">Escherichia coli</name>
    <dbReference type="NCBI Taxonomy" id="562"/>
    <lineage>
        <taxon>Bacteria</taxon>
        <taxon>Pseudomonadati</taxon>
        <taxon>Pseudomonadota</taxon>
        <taxon>Gammaproteobacteria</taxon>
        <taxon>Enterobacterales</taxon>
        <taxon>Enterobacteriaceae</taxon>
        <taxon>Escherichia</taxon>
    </lineage>
</organism>
<proteinExistence type="predicted"/>
<evidence type="ECO:0000256" key="2">
    <source>
        <dbReference type="ARBA" id="ARBA00022723"/>
    </source>
</evidence>
<dbReference type="PANTHER" id="PTHR43687">
    <property type="entry name" value="ADENYLYLSULFATE REDUCTASE, BETA SUBUNIT"/>
    <property type="match status" value="1"/>
</dbReference>
<keyword evidence="3" id="KW-0408">Iron</keyword>
<dbReference type="PANTHER" id="PTHR43687:SF1">
    <property type="entry name" value="FERREDOXIN III"/>
    <property type="match status" value="1"/>
</dbReference>
<dbReference type="Pfam" id="PF13237">
    <property type="entry name" value="Fer4_10"/>
    <property type="match status" value="1"/>
</dbReference>
<protein>
    <submittedName>
        <fullName evidence="6">4Fe-4S dicluster domain-containing protein</fullName>
    </submittedName>
</protein>
<comment type="caution">
    <text evidence="6">The sequence shown here is derived from an EMBL/GenBank/DDBJ whole genome shotgun (WGS) entry which is preliminary data.</text>
</comment>
<gene>
    <name evidence="6" type="ORF">GP711_25075</name>
</gene>
<dbReference type="PROSITE" id="PS51379">
    <property type="entry name" value="4FE4S_FER_2"/>
    <property type="match status" value="3"/>
</dbReference>
<dbReference type="InterPro" id="IPR050572">
    <property type="entry name" value="Fe-S_Ferredoxin"/>
</dbReference>
<dbReference type="Gene3D" id="3.30.70.20">
    <property type="match status" value="2"/>
</dbReference>
<feature type="domain" description="4Fe-4S ferredoxin-type" evidence="5">
    <location>
        <begin position="179"/>
        <end position="208"/>
    </location>
</feature>
<evidence type="ECO:0000256" key="3">
    <source>
        <dbReference type="ARBA" id="ARBA00023004"/>
    </source>
</evidence>
<keyword evidence="4" id="KW-0411">Iron-sulfur</keyword>
<dbReference type="AlphaFoldDB" id="A0A6N6WPR4"/>
<keyword evidence="1" id="KW-0004">4Fe-4S</keyword>
<name>A0A6N6WPR4_ECOLX</name>
<evidence type="ECO:0000259" key="5">
    <source>
        <dbReference type="PROSITE" id="PS51379"/>
    </source>
</evidence>
<accession>A0A6N6WPR4</accession>
<dbReference type="InterPro" id="IPR017896">
    <property type="entry name" value="4Fe4S_Fe-S-bd"/>
</dbReference>
<dbReference type="Proteomes" id="UP000437875">
    <property type="component" value="Unassembled WGS sequence"/>
</dbReference>
<dbReference type="GO" id="GO:0046872">
    <property type="term" value="F:metal ion binding"/>
    <property type="evidence" value="ECO:0007669"/>
    <property type="project" value="UniProtKB-KW"/>
</dbReference>
<sequence>GSGTVEIIPDACSGCGGCTAACPVMAITGPFPERQTADDQLYLDAITAPSVKELLLYYRAGYRTLVVDENHFAWRDVVERTNSLLHACHQVPFLMNYYRHDDNHASAEQLDVVIARRRFLHIGTVQRYLGKKTSPTNRLISDIFPDYQLFSININKNACSLCSSCLKLCPTGVFHYQNKQLVIESGECVGCKLCQESCPESAIEVREEIAKKTQTHYSFNVAFCPRCQNPFPSLNPGEHLCPACSMQEKLRFTGDRIGMKSLNFSA</sequence>
<dbReference type="SUPFAM" id="SSF54862">
    <property type="entry name" value="4Fe-4S ferredoxins"/>
    <property type="match status" value="1"/>
</dbReference>
<evidence type="ECO:0000256" key="4">
    <source>
        <dbReference type="ARBA" id="ARBA00023014"/>
    </source>
</evidence>
<keyword evidence="2" id="KW-0479">Metal-binding</keyword>